<reference evidence="3 4" key="1">
    <citation type="submission" date="2019-02" db="EMBL/GenBank/DDBJ databases">
        <title>Bacterial novel species isolated from soil.</title>
        <authorList>
            <person name="Jung H.-Y."/>
        </authorList>
    </citation>
    <scope>NUCLEOTIDE SEQUENCE [LARGE SCALE GENOMIC DNA]</scope>
    <source>
        <strain evidence="3 4">1-3-3-3</strain>
    </source>
</reference>
<evidence type="ECO:0000313" key="4">
    <source>
        <dbReference type="Proteomes" id="UP000294155"/>
    </source>
</evidence>
<dbReference type="AlphaFoldDB" id="A0A4Q5LEZ7"/>
<feature type="signal peptide" evidence="1">
    <location>
        <begin position="1"/>
        <end position="23"/>
    </location>
</feature>
<evidence type="ECO:0000256" key="1">
    <source>
        <dbReference type="SAM" id="SignalP"/>
    </source>
</evidence>
<dbReference type="OrthoDB" id="846150at2"/>
<dbReference type="Pfam" id="PF00144">
    <property type="entry name" value="Beta-lactamase"/>
    <property type="match status" value="1"/>
</dbReference>
<dbReference type="SUPFAM" id="SSF56601">
    <property type="entry name" value="beta-lactamase/transpeptidase-like"/>
    <property type="match status" value="1"/>
</dbReference>
<evidence type="ECO:0000259" key="2">
    <source>
        <dbReference type="Pfam" id="PF00144"/>
    </source>
</evidence>
<dbReference type="PANTHER" id="PTHR46825">
    <property type="entry name" value="D-ALANYL-D-ALANINE-CARBOXYPEPTIDASE/ENDOPEPTIDASE AMPH"/>
    <property type="match status" value="1"/>
</dbReference>
<evidence type="ECO:0000313" key="3">
    <source>
        <dbReference type="EMBL" id="RYU83286.1"/>
    </source>
</evidence>
<dbReference type="EMBL" id="SEWE01000004">
    <property type="protein sequence ID" value="RYU83286.1"/>
    <property type="molecule type" value="Genomic_DNA"/>
</dbReference>
<dbReference type="Proteomes" id="UP000294155">
    <property type="component" value="Unassembled WGS sequence"/>
</dbReference>
<keyword evidence="4" id="KW-1185">Reference proteome</keyword>
<proteinExistence type="predicted"/>
<dbReference type="InterPro" id="IPR012338">
    <property type="entry name" value="Beta-lactam/transpept-like"/>
</dbReference>
<sequence>MPMRNGLLALFFCLAGGATPGTAQSSRPRAAQDSLTAELTALLGRGHFNGFGVAIVSARGVLYQHGFGVADAQTRRAYDVHTAQSIASVSKTVVGLALLKAQELGKLQLDDPISKYLPFPVVNPAFPDVPITLRQLATHTSSIRDNDFYLTKNYYLKPGQDLRGLPLAFEDVQVFVPADSAVALPEFLQNVLTPRGKWYQPKGFLASRPGALYEYSNVGTALAAYVVERACGMPFREFTARHLTRPLRLRDSGWSFAEVNFARCSRLYQSPAVALPYYSLTTYPDGNFISSVADLGRYLRELIRGYQGQGTLLRPDSYRELFRPQLAAANFTDRNERNPYSESYNVGIFMGFGYTGFIGHTGGDPGVVSLLFFDPKSGIGRVLLLNTNLADRAGEATMYKIWDTLQKYQLRVGR</sequence>
<dbReference type="Gene3D" id="3.40.710.10">
    <property type="entry name" value="DD-peptidase/beta-lactamase superfamily"/>
    <property type="match status" value="1"/>
</dbReference>
<dbReference type="GO" id="GO:0016787">
    <property type="term" value="F:hydrolase activity"/>
    <property type="evidence" value="ECO:0007669"/>
    <property type="project" value="UniProtKB-KW"/>
</dbReference>
<gene>
    <name evidence="3" type="ORF">EWM57_03080</name>
</gene>
<dbReference type="RefSeq" id="WP_129919666.1">
    <property type="nucleotide sequence ID" value="NZ_SEWE01000004.1"/>
</dbReference>
<keyword evidence="1" id="KW-0732">Signal</keyword>
<accession>A0A4Q5LEZ7</accession>
<organism evidence="3 4">
    <name type="scientific">Hymenobacter persicinus</name>
    <dbReference type="NCBI Taxonomy" id="2025506"/>
    <lineage>
        <taxon>Bacteria</taxon>
        <taxon>Pseudomonadati</taxon>
        <taxon>Bacteroidota</taxon>
        <taxon>Cytophagia</taxon>
        <taxon>Cytophagales</taxon>
        <taxon>Hymenobacteraceae</taxon>
        <taxon>Hymenobacter</taxon>
    </lineage>
</organism>
<dbReference type="InterPro" id="IPR050491">
    <property type="entry name" value="AmpC-like"/>
</dbReference>
<keyword evidence="3" id="KW-0378">Hydrolase</keyword>
<dbReference type="PANTHER" id="PTHR46825:SF9">
    <property type="entry name" value="BETA-LACTAMASE-RELATED DOMAIN-CONTAINING PROTEIN"/>
    <property type="match status" value="1"/>
</dbReference>
<comment type="caution">
    <text evidence="3">The sequence shown here is derived from an EMBL/GenBank/DDBJ whole genome shotgun (WGS) entry which is preliminary data.</text>
</comment>
<dbReference type="InterPro" id="IPR001466">
    <property type="entry name" value="Beta-lactam-related"/>
</dbReference>
<protein>
    <submittedName>
        <fullName evidence="3">Class A beta-lactamase-related serine hydrolase</fullName>
    </submittedName>
</protein>
<feature type="domain" description="Beta-lactamase-related" evidence="2">
    <location>
        <begin position="39"/>
        <end position="395"/>
    </location>
</feature>
<feature type="chain" id="PRO_5020805129" evidence="1">
    <location>
        <begin position="24"/>
        <end position="414"/>
    </location>
</feature>
<name>A0A4Q5LEZ7_9BACT</name>